<dbReference type="GO" id="GO:0046983">
    <property type="term" value="F:protein dimerization activity"/>
    <property type="evidence" value="ECO:0007669"/>
    <property type="project" value="InterPro"/>
</dbReference>
<keyword evidence="3" id="KW-0597">Phosphoprotein</keyword>
<dbReference type="GO" id="GO:0005524">
    <property type="term" value="F:ATP binding"/>
    <property type="evidence" value="ECO:0007669"/>
    <property type="project" value="UniProtKB-KW"/>
</dbReference>
<dbReference type="InterPro" id="IPR003594">
    <property type="entry name" value="HATPase_dom"/>
</dbReference>
<evidence type="ECO:0000313" key="14">
    <source>
        <dbReference type="Proteomes" id="UP000291483"/>
    </source>
</evidence>
<reference evidence="13 14" key="1">
    <citation type="submission" date="2019-02" db="EMBL/GenBank/DDBJ databases">
        <title>Sequencing the genomes of 1000 actinobacteria strains.</title>
        <authorList>
            <person name="Klenk H.-P."/>
        </authorList>
    </citation>
    <scope>NUCLEOTIDE SEQUENCE [LARGE SCALE GENOMIC DNA]</scope>
    <source>
        <strain evidence="13 14">DSM 18319</strain>
    </source>
</reference>
<evidence type="ECO:0000256" key="1">
    <source>
        <dbReference type="ARBA" id="ARBA00000085"/>
    </source>
</evidence>
<dbReference type="EC" id="2.7.13.3" evidence="2"/>
<evidence type="ECO:0000256" key="4">
    <source>
        <dbReference type="ARBA" id="ARBA00022679"/>
    </source>
</evidence>
<feature type="transmembrane region" description="Helical" evidence="10">
    <location>
        <begin position="65"/>
        <end position="85"/>
    </location>
</feature>
<feature type="domain" description="Signal transduction histidine kinase subgroup 3 dimerisation and phosphoacceptor" evidence="12">
    <location>
        <begin position="202"/>
        <end position="267"/>
    </location>
</feature>
<evidence type="ECO:0000256" key="10">
    <source>
        <dbReference type="SAM" id="Phobius"/>
    </source>
</evidence>
<keyword evidence="5" id="KW-0547">Nucleotide-binding</keyword>
<dbReference type="Proteomes" id="UP000291483">
    <property type="component" value="Unassembled WGS sequence"/>
</dbReference>
<dbReference type="Gene3D" id="3.30.565.10">
    <property type="entry name" value="Histidine kinase-like ATPase, C-terminal domain"/>
    <property type="match status" value="1"/>
</dbReference>
<evidence type="ECO:0000256" key="7">
    <source>
        <dbReference type="ARBA" id="ARBA00022840"/>
    </source>
</evidence>
<feature type="transmembrane region" description="Helical" evidence="10">
    <location>
        <begin position="91"/>
        <end position="118"/>
    </location>
</feature>
<comment type="caution">
    <text evidence="13">The sequence shown here is derived from an EMBL/GenBank/DDBJ whole genome shotgun (WGS) entry which is preliminary data.</text>
</comment>
<feature type="domain" description="Histidine kinase/HSP90-like ATPase" evidence="11">
    <location>
        <begin position="316"/>
        <end position="403"/>
    </location>
</feature>
<evidence type="ECO:0000256" key="6">
    <source>
        <dbReference type="ARBA" id="ARBA00022777"/>
    </source>
</evidence>
<dbReference type="AlphaFoldDB" id="A0A4Q8ALH4"/>
<protein>
    <recommendedName>
        <fullName evidence="2">histidine kinase</fullName>
        <ecNumber evidence="2">2.7.13.3</ecNumber>
    </recommendedName>
</protein>
<evidence type="ECO:0000313" key="13">
    <source>
        <dbReference type="EMBL" id="RZU65384.1"/>
    </source>
</evidence>
<dbReference type="InterPro" id="IPR036890">
    <property type="entry name" value="HATPase_C_sf"/>
</dbReference>
<keyword evidence="7" id="KW-0067">ATP-binding</keyword>
<keyword evidence="6 13" id="KW-0418">Kinase</keyword>
<dbReference type="InterPro" id="IPR011712">
    <property type="entry name" value="Sig_transdc_His_kin_sub3_dim/P"/>
</dbReference>
<keyword evidence="14" id="KW-1185">Reference proteome</keyword>
<dbReference type="GO" id="GO:0000155">
    <property type="term" value="F:phosphorelay sensor kinase activity"/>
    <property type="evidence" value="ECO:0007669"/>
    <property type="project" value="InterPro"/>
</dbReference>
<dbReference type="CDD" id="cd16917">
    <property type="entry name" value="HATPase_UhpB-NarQ-NarX-like"/>
    <property type="match status" value="1"/>
</dbReference>
<evidence type="ECO:0000256" key="5">
    <source>
        <dbReference type="ARBA" id="ARBA00022741"/>
    </source>
</evidence>
<dbReference type="SUPFAM" id="SSF55874">
    <property type="entry name" value="ATPase domain of HSP90 chaperone/DNA topoisomerase II/histidine kinase"/>
    <property type="match status" value="1"/>
</dbReference>
<evidence type="ECO:0000259" key="11">
    <source>
        <dbReference type="Pfam" id="PF02518"/>
    </source>
</evidence>
<feature type="transmembrane region" description="Helical" evidence="10">
    <location>
        <begin position="34"/>
        <end position="53"/>
    </location>
</feature>
<dbReference type="Pfam" id="PF02518">
    <property type="entry name" value="HATPase_c"/>
    <property type="match status" value="1"/>
</dbReference>
<evidence type="ECO:0000256" key="9">
    <source>
        <dbReference type="SAM" id="MobiDB-lite"/>
    </source>
</evidence>
<dbReference type="PANTHER" id="PTHR24421:SF10">
    <property type="entry name" value="NITRATE_NITRITE SENSOR PROTEIN NARQ"/>
    <property type="match status" value="1"/>
</dbReference>
<keyword evidence="8" id="KW-0902">Two-component regulatory system</keyword>
<keyword evidence="10" id="KW-1133">Transmembrane helix</keyword>
<dbReference type="GO" id="GO:0016020">
    <property type="term" value="C:membrane"/>
    <property type="evidence" value="ECO:0007669"/>
    <property type="project" value="InterPro"/>
</dbReference>
<keyword evidence="4" id="KW-0808">Transferase</keyword>
<evidence type="ECO:0000256" key="2">
    <source>
        <dbReference type="ARBA" id="ARBA00012438"/>
    </source>
</evidence>
<dbReference type="RefSeq" id="WP_165397330.1">
    <property type="nucleotide sequence ID" value="NZ_SHLC01000001.1"/>
</dbReference>
<dbReference type="PANTHER" id="PTHR24421">
    <property type="entry name" value="NITRATE/NITRITE SENSOR PROTEIN NARX-RELATED"/>
    <property type="match status" value="1"/>
</dbReference>
<dbReference type="Pfam" id="PF07730">
    <property type="entry name" value="HisKA_3"/>
    <property type="match status" value="1"/>
</dbReference>
<evidence type="ECO:0000256" key="3">
    <source>
        <dbReference type="ARBA" id="ARBA00022553"/>
    </source>
</evidence>
<keyword evidence="10" id="KW-0812">Transmembrane</keyword>
<comment type="catalytic activity">
    <reaction evidence="1">
        <text>ATP + protein L-histidine = ADP + protein N-phospho-L-histidine.</text>
        <dbReference type="EC" id="2.7.13.3"/>
    </reaction>
</comment>
<evidence type="ECO:0000256" key="8">
    <source>
        <dbReference type="ARBA" id="ARBA00023012"/>
    </source>
</evidence>
<name>A0A4Q8ALH4_9MICO</name>
<accession>A0A4Q8ALH4</accession>
<evidence type="ECO:0000259" key="12">
    <source>
        <dbReference type="Pfam" id="PF07730"/>
    </source>
</evidence>
<proteinExistence type="predicted"/>
<feature type="transmembrane region" description="Helical" evidence="10">
    <location>
        <begin position="130"/>
        <end position="151"/>
    </location>
</feature>
<dbReference type="Gene3D" id="1.20.5.1930">
    <property type="match status" value="1"/>
</dbReference>
<dbReference type="EMBL" id="SHLC01000001">
    <property type="protein sequence ID" value="RZU65384.1"/>
    <property type="molecule type" value="Genomic_DNA"/>
</dbReference>
<dbReference type="InterPro" id="IPR050482">
    <property type="entry name" value="Sensor_HK_TwoCompSys"/>
</dbReference>
<feature type="region of interest" description="Disordered" evidence="9">
    <location>
        <begin position="1"/>
        <end position="25"/>
    </location>
</feature>
<organism evidence="13 14">
    <name type="scientific">Microterricola gilva</name>
    <dbReference type="NCBI Taxonomy" id="393267"/>
    <lineage>
        <taxon>Bacteria</taxon>
        <taxon>Bacillati</taxon>
        <taxon>Actinomycetota</taxon>
        <taxon>Actinomycetes</taxon>
        <taxon>Micrococcales</taxon>
        <taxon>Microbacteriaceae</taxon>
        <taxon>Microterricola</taxon>
    </lineage>
</organism>
<gene>
    <name evidence="13" type="ORF">EV379_1717</name>
</gene>
<feature type="transmembrane region" description="Helical" evidence="10">
    <location>
        <begin position="157"/>
        <end position="177"/>
    </location>
</feature>
<sequence>MTRSAGPDQWGTPWGSGPWQWGRSESGPPRGARWFPVVLSLLVQLVVAVVLLARDEFGGAPASAAVLASPVLAAMLGSFLLLWLRRWPGPSVVAVALCTFPAIFLSTIPVPIAIPLAFAVIGATVRGARVWVWSTVGAGLLLTVALAFTVAERPSDIVRPLAVMLVLSVLVGLGEAIRNRRDRFAEYRAAAVRRRQSEAEKERVRIARELHDVLAHSLSSINVQASVGLHLIDEQPEKAAEALANIKATSKSALEEVRGVLGFLRSSVDGADEAAPRMPQPELARLPALVESVSALGVNVTLAGQPPLGLAQLAELTIYRVVQEALTNITRHSTAKNATVAFTDDGGSTLVTVTDDGTHPPGTELVEGRGLLGMQERAVLLGGTLESGWLPEGGFRVALRLPRGGDLS</sequence>
<keyword evidence="10" id="KW-0472">Membrane</keyword>